<sequence length="70" mass="8146">MNMKPLEEMDDEIQLSRSDIKRFVIGREKFAALVVENQYPFAGASTGYCDLFIFRFNGKNWETADFMIEA</sequence>
<evidence type="ECO:0000313" key="2">
    <source>
        <dbReference type="Proteomes" id="UP000256924"/>
    </source>
</evidence>
<reference evidence="1 2" key="1">
    <citation type="journal article" date="2004" name="Emerg. Infect. Dis.">
        <title>Amoebae-resisting bacteria isolated from human nasal swabs by amoebal coculture.</title>
        <authorList>
            <person name="Greub G."/>
            <person name="La Scola B."/>
            <person name="Raoult D."/>
        </authorList>
    </citation>
    <scope>NUCLEOTIDE SEQUENCE [LARGE SCALE GENOMIC DNA]</scope>
    <source>
        <strain evidence="1 2">CCUG 51329</strain>
    </source>
</reference>
<organism evidence="1 2">
    <name type="scientific">Candidatus Chryseobacterium massiliense</name>
    <dbReference type="NCBI Taxonomy" id="204089"/>
    <lineage>
        <taxon>Bacteria</taxon>
        <taxon>Pseudomonadati</taxon>
        <taxon>Bacteroidota</taxon>
        <taxon>Flavobacteriia</taxon>
        <taxon>Flavobacteriales</taxon>
        <taxon>Weeksellaceae</taxon>
        <taxon>Chryseobacterium group</taxon>
        <taxon>Chryseobacterium</taxon>
    </lineage>
</organism>
<accession>A0A3D9BDD1</accession>
<keyword evidence="2" id="KW-1185">Reference proteome</keyword>
<gene>
    <name evidence="1" type="ORF">DRF68_06480</name>
</gene>
<dbReference type="Proteomes" id="UP000256924">
    <property type="component" value="Unassembled WGS sequence"/>
</dbReference>
<comment type="caution">
    <text evidence="1">The sequence shown here is derived from an EMBL/GenBank/DDBJ whole genome shotgun (WGS) entry which is preliminary data.</text>
</comment>
<proteinExistence type="predicted"/>
<protein>
    <submittedName>
        <fullName evidence="1">Uncharacterized protein</fullName>
    </submittedName>
</protein>
<evidence type="ECO:0000313" key="1">
    <source>
        <dbReference type="EMBL" id="REC51407.1"/>
    </source>
</evidence>
<dbReference type="AlphaFoldDB" id="A0A3D9BDD1"/>
<dbReference type="EMBL" id="QNVU01000009">
    <property type="protein sequence ID" value="REC51407.1"/>
    <property type="molecule type" value="Genomic_DNA"/>
</dbReference>
<name>A0A3D9BDD1_9FLAO</name>